<dbReference type="Proteomes" id="UP001519363">
    <property type="component" value="Unassembled WGS sequence"/>
</dbReference>
<comment type="caution">
    <text evidence="1">The sequence shown here is derived from an EMBL/GenBank/DDBJ whole genome shotgun (WGS) entry which is preliminary data.</text>
</comment>
<reference evidence="1 2" key="1">
    <citation type="submission" date="2021-03" db="EMBL/GenBank/DDBJ databases">
        <title>Sequencing the genomes of 1000 actinobacteria strains.</title>
        <authorList>
            <person name="Klenk H.-P."/>
        </authorList>
    </citation>
    <scope>NUCLEOTIDE SEQUENCE [LARGE SCALE GENOMIC DNA]</scope>
    <source>
        <strain evidence="1 2">DSM 44580</strain>
    </source>
</reference>
<dbReference type="NCBIfam" id="NF040618">
    <property type="entry name" value="PPA1309_fam"/>
    <property type="match status" value="1"/>
</dbReference>
<organism evidence="1 2">
    <name type="scientific">Crossiella equi</name>
    <dbReference type="NCBI Taxonomy" id="130796"/>
    <lineage>
        <taxon>Bacteria</taxon>
        <taxon>Bacillati</taxon>
        <taxon>Actinomycetota</taxon>
        <taxon>Actinomycetes</taxon>
        <taxon>Pseudonocardiales</taxon>
        <taxon>Pseudonocardiaceae</taxon>
        <taxon>Crossiella</taxon>
    </lineage>
</organism>
<sequence>MSSAPDFTKALPAAAREVDDFVATGGWDQPPQLFALVPTATLIEQEPELADSLDQSSMLTPIAQDSLPEGDLGTALARIVWPAAVQGCVVTQEIVVLPPEAEAELNSAETDPAETARIAAEHPDRREARLVAAVLRDGTGACVLRVRKAVDGPGDELVEQADLAPNLLEALRATFQD</sequence>
<proteinExistence type="predicted"/>
<name>A0ABS5AJN2_9PSEU</name>
<accession>A0ABS5AJN2</accession>
<dbReference type="EMBL" id="JAGIOO010000001">
    <property type="protein sequence ID" value="MBP2476601.1"/>
    <property type="molecule type" value="Genomic_DNA"/>
</dbReference>
<evidence type="ECO:0000313" key="2">
    <source>
        <dbReference type="Proteomes" id="UP001519363"/>
    </source>
</evidence>
<gene>
    <name evidence="1" type="ORF">JOF53_005473</name>
</gene>
<keyword evidence="2" id="KW-1185">Reference proteome</keyword>
<dbReference type="RefSeq" id="WP_249044426.1">
    <property type="nucleotide sequence ID" value="NZ_JAGIOO010000001.1"/>
</dbReference>
<dbReference type="InterPro" id="IPR047681">
    <property type="entry name" value="PPA1309-like"/>
</dbReference>
<protein>
    <submittedName>
        <fullName evidence="1">Uncharacterized protein</fullName>
    </submittedName>
</protein>
<evidence type="ECO:0000313" key="1">
    <source>
        <dbReference type="EMBL" id="MBP2476601.1"/>
    </source>
</evidence>